<name>A0A820ZK36_9BILA</name>
<dbReference type="EMBL" id="CAJOBS010000613">
    <property type="protein sequence ID" value="CAF4611625.1"/>
    <property type="molecule type" value="Genomic_DNA"/>
</dbReference>
<evidence type="ECO:0000313" key="9">
    <source>
        <dbReference type="EMBL" id="CAF4611625.1"/>
    </source>
</evidence>
<protein>
    <submittedName>
        <fullName evidence="8">Uncharacterized protein</fullName>
    </submittedName>
</protein>
<dbReference type="EMBL" id="CAJNYD010002937">
    <property type="protein sequence ID" value="CAF3462797.1"/>
    <property type="molecule type" value="Genomic_DNA"/>
</dbReference>
<evidence type="ECO:0000313" key="2">
    <source>
        <dbReference type="EMBL" id="CAF3407936.1"/>
    </source>
</evidence>
<evidence type="ECO:0000313" key="10">
    <source>
        <dbReference type="Proteomes" id="UP000663848"/>
    </source>
</evidence>
<dbReference type="Proteomes" id="UP000663833">
    <property type="component" value="Unassembled WGS sequence"/>
</dbReference>
<dbReference type="Proteomes" id="UP000663848">
    <property type="component" value="Unassembled WGS sequence"/>
</dbReference>
<dbReference type="Proteomes" id="UP000663838">
    <property type="component" value="Unassembled WGS sequence"/>
</dbReference>
<dbReference type="Proteomes" id="UP000663862">
    <property type="component" value="Unassembled WGS sequence"/>
</dbReference>
<dbReference type="EMBL" id="CAJOBR010000963">
    <property type="protein sequence ID" value="CAF4564734.1"/>
    <property type="molecule type" value="Genomic_DNA"/>
</dbReference>
<dbReference type="Proteomes" id="UP000663851">
    <property type="component" value="Unassembled WGS sequence"/>
</dbReference>
<dbReference type="Proteomes" id="UP000663865">
    <property type="component" value="Unassembled WGS sequence"/>
</dbReference>
<evidence type="ECO:0000313" key="5">
    <source>
        <dbReference type="EMBL" id="CAF3697004.1"/>
    </source>
</evidence>
<dbReference type="EMBL" id="CAJOBO010001237">
    <property type="protein sequence ID" value="CAF4355102.1"/>
    <property type="molecule type" value="Genomic_DNA"/>
</dbReference>
<feature type="compositionally biased region" description="Basic and acidic residues" evidence="1">
    <location>
        <begin position="310"/>
        <end position="319"/>
    </location>
</feature>
<dbReference type="EMBL" id="CAJNYV010004352">
    <property type="protein sequence ID" value="CAF3667736.1"/>
    <property type="molecule type" value="Genomic_DNA"/>
</dbReference>
<evidence type="ECO:0000313" key="3">
    <source>
        <dbReference type="EMBL" id="CAF3462797.1"/>
    </source>
</evidence>
<feature type="region of interest" description="Disordered" evidence="1">
    <location>
        <begin position="203"/>
        <end position="234"/>
    </location>
</feature>
<dbReference type="AlphaFoldDB" id="A0A820ZK36"/>
<feature type="region of interest" description="Disordered" evidence="1">
    <location>
        <begin position="307"/>
        <end position="336"/>
    </location>
</feature>
<sequence length="336" mass="37438">MASKAAPTATAIRRGNSIHSSLGTIAPLNTPTRRFYGSQDQGLGHTPGVPNPNIYVVQPFKNASIPKDLVYAKKNAPNPGEALLNSTMELINHFTSCYEAVKHQLQDEHIKGRESLLNSRPLTVSGTHDTVSTSVLHRPAKQARLRPLILHQNQQSREDNQGPFIQDCVGISPVPETKVDDLTKIYDEKLRLLRTLKPELFDSQGNLISRNPPRTYSYSQASEPSSKKSAASSFRTPHNTLLTYENIPFDERRTFLTEFTNEEEDNEINEDGKKTISLASLQPTNSLNEIMKNNYVLKVLEIKTMTNTSSKRDRTKSASDKGSYYSHKGNATAKST</sequence>
<dbReference type="Proteomes" id="UP000663869">
    <property type="component" value="Unassembled WGS sequence"/>
</dbReference>
<feature type="compositionally biased region" description="Polar residues" evidence="1">
    <location>
        <begin position="203"/>
        <end position="214"/>
    </location>
</feature>
<gene>
    <name evidence="2" type="ORF">FME351_LOCUS9701</name>
    <name evidence="5" type="ORF">GRG538_LOCUS28075</name>
    <name evidence="6" type="ORF">HFQ381_LOCUS17006</name>
    <name evidence="4" type="ORF">KIK155_LOCUS24460</name>
    <name evidence="3" type="ORF">LUA448_LOCUS22777</name>
    <name evidence="8" type="ORF">QYT958_LOCUS9220</name>
    <name evidence="9" type="ORF">TOA249_LOCUS11334</name>
    <name evidence="7" type="ORF">TSG867_LOCUS18691</name>
</gene>
<reference evidence="8" key="1">
    <citation type="submission" date="2021-02" db="EMBL/GenBank/DDBJ databases">
        <authorList>
            <person name="Nowell W R."/>
        </authorList>
    </citation>
    <scope>NUCLEOTIDE SEQUENCE</scope>
</reference>
<accession>A0A820ZK36</accession>
<evidence type="ECO:0000313" key="4">
    <source>
        <dbReference type="EMBL" id="CAF3667736.1"/>
    </source>
</evidence>
<dbReference type="EMBL" id="CAJNYU010001055">
    <property type="protein sequence ID" value="CAF3407936.1"/>
    <property type="molecule type" value="Genomic_DNA"/>
</dbReference>
<evidence type="ECO:0000313" key="6">
    <source>
        <dbReference type="EMBL" id="CAF4355102.1"/>
    </source>
</evidence>
<organism evidence="8 10">
    <name type="scientific">Rotaria socialis</name>
    <dbReference type="NCBI Taxonomy" id="392032"/>
    <lineage>
        <taxon>Eukaryota</taxon>
        <taxon>Metazoa</taxon>
        <taxon>Spiralia</taxon>
        <taxon>Gnathifera</taxon>
        <taxon>Rotifera</taxon>
        <taxon>Eurotatoria</taxon>
        <taxon>Bdelloidea</taxon>
        <taxon>Philodinida</taxon>
        <taxon>Philodinidae</taxon>
        <taxon>Rotaria</taxon>
    </lineage>
</organism>
<feature type="compositionally biased region" description="Polar residues" evidence="1">
    <location>
        <begin position="21"/>
        <end position="32"/>
    </location>
</feature>
<evidence type="ECO:0000313" key="8">
    <source>
        <dbReference type="EMBL" id="CAF4564734.1"/>
    </source>
</evidence>
<dbReference type="EMBL" id="CAJNYT010004848">
    <property type="protein sequence ID" value="CAF3697004.1"/>
    <property type="molecule type" value="Genomic_DNA"/>
</dbReference>
<dbReference type="Proteomes" id="UP000663872">
    <property type="component" value="Unassembled WGS sequence"/>
</dbReference>
<dbReference type="EMBL" id="CAJOBQ010001260">
    <property type="protein sequence ID" value="CAF4471637.1"/>
    <property type="molecule type" value="Genomic_DNA"/>
</dbReference>
<comment type="caution">
    <text evidence="8">The sequence shown here is derived from an EMBL/GenBank/DDBJ whole genome shotgun (WGS) entry which is preliminary data.</text>
</comment>
<feature type="region of interest" description="Disordered" evidence="1">
    <location>
        <begin position="21"/>
        <end position="50"/>
    </location>
</feature>
<feature type="compositionally biased region" description="Low complexity" evidence="1">
    <location>
        <begin position="216"/>
        <end position="233"/>
    </location>
</feature>
<proteinExistence type="predicted"/>
<evidence type="ECO:0000313" key="7">
    <source>
        <dbReference type="EMBL" id="CAF4471637.1"/>
    </source>
</evidence>
<evidence type="ECO:0000256" key="1">
    <source>
        <dbReference type="SAM" id="MobiDB-lite"/>
    </source>
</evidence>